<sequence>MRPLTIDLDELAFALDTQGIDHYLDLFSGQVLLIPEEDPDPELAELLHREPERLLPIEPLSSGQSLELMRDFLREVPEPHAYSALANAIEGRKPFKAFRHVLMGYPELLQAWYVYQGERLRECALDWLADNQIQPAGRSSGAYL</sequence>
<accession>A0A5R9AD60</accession>
<reference evidence="1 2" key="1">
    <citation type="submission" date="2019-05" db="EMBL/GenBank/DDBJ databases">
        <authorList>
            <person name="Moore K."/>
            <person name="O'Neill P."/>
            <person name="Farbos A."/>
            <person name="Studholme D.J."/>
        </authorList>
    </citation>
    <scope>NUCLEOTIDE SEQUENCE [LARGE SCALE GENOMIC DNA]</scope>
    <source>
        <strain evidence="1 2">DSM 9128</strain>
    </source>
</reference>
<evidence type="ECO:0000313" key="2">
    <source>
        <dbReference type="Proteomes" id="UP000307510"/>
    </source>
</evidence>
<dbReference type="AlphaFoldDB" id="A0A5R9AD60"/>
<dbReference type="RefSeq" id="WP_138213092.1">
    <property type="nucleotide sequence ID" value="NZ_VASG01000002.1"/>
</dbReference>
<dbReference type="EMBL" id="VASG01000002">
    <property type="protein sequence ID" value="TLP76074.1"/>
    <property type="molecule type" value="Genomic_DNA"/>
</dbReference>
<reference evidence="2" key="2">
    <citation type="submission" date="2019-06" db="EMBL/GenBank/DDBJ databases">
        <title>AzeR, a transcriptional regulator that responds to azelaic acid in Pseudomonas nitroreducens.</title>
        <authorList>
            <person name="Bez C."/>
            <person name="Javvadi S.G."/>
            <person name="Bertani I."/>
            <person name="Devescovi G."/>
            <person name="Studholme D.J."/>
            <person name="Geller A."/>
            <person name="Levy A."/>
            <person name="Venturi V."/>
        </authorList>
    </citation>
    <scope>NUCLEOTIDE SEQUENCE [LARGE SCALE GENOMIC DNA]</scope>
    <source>
        <strain evidence="2">DSM 9128</strain>
    </source>
</reference>
<name>A0A5R9AD60_PSENT</name>
<dbReference type="Proteomes" id="UP000307510">
    <property type="component" value="Unassembled WGS sequence"/>
</dbReference>
<protein>
    <submittedName>
        <fullName evidence="1">Uncharacterized protein</fullName>
    </submittedName>
</protein>
<evidence type="ECO:0000313" key="1">
    <source>
        <dbReference type="EMBL" id="TLP76074.1"/>
    </source>
</evidence>
<comment type="caution">
    <text evidence="1">The sequence shown here is derived from an EMBL/GenBank/DDBJ whole genome shotgun (WGS) entry which is preliminary data.</text>
</comment>
<gene>
    <name evidence="1" type="ORF">FEA48_06675</name>
</gene>
<proteinExistence type="predicted"/>
<organism evidence="1 2">
    <name type="scientific">Pseudomonas nitroreducens</name>
    <dbReference type="NCBI Taxonomy" id="46680"/>
    <lineage>
        <taxon>Bacteria</taxon>
        <taxon>Pseudomonadati</taxon>
        <taxon>Pseudomonadota</taxon>
        <taxon>Gammaproteobacteria</taxon>
        <taxon>Pseudomonadales</taxon>
        <taxon>Pseudomonadaceae</taxon>
        <taxon>Pseudomonas</taxon>
    </lineage>
</organism>
<dbReference type="Pfam" id="PF03682">
    <property type="entry name" value="UPF0158"/>
    <property type="match status" value="1"/>
</dbReference>
<dbReference type="InterPro" id="IPR005361">
    <property type="entry name" value="UPF0158"/>
</dbReference>